<feature type="transmembrane region" description="Helical" evidence="1">
    <location>
        <begin position="265"/>
        <end position="290"/>
    </location>
</feature>
<sequence>LLISPYNNTRKMIKNLKKILNDNKLFFLVLFILLLIKYLLITRLDNSHFINSYNFFTDDGYDWIATGIRLGSENITYRNPGLPAIIWLLSKLNLLFLIPLINQIAFLVLLFFLYKSIKYLTKNNNLAKLIILFIFFNSFIQLFANYVLADIYAIAAITAALYFILKDKLYFAAFALGVSMLFQNFGYFLFIAFGIYVLFNEFNSVEYKKLSINKIIHKLVIPIKIGMIGLFLPMLWHLFKLIKFGDPLYTKIIQFQLVQPHLDSLWFYSVGSLSVFGLCFFFGLFAIILLKKRVDLHKFGFILSSIFITIVFWIILYNWNDRRFLLYLFPYVFIGLAFILNKIKKEILIIPILLLSIYPAYFATSSQFDLPLNHKHSIIFDYEVDQQSQAIKLDTDFKVSSSDSSLVTTILPSALFFIKDMASYQEINNYTAIEYTKIAESYNIDSNSFCFTEGREYSPYLLNSFLLIYKDKSFYIDFNGNVLSTDDC</sequence>
<feature type="non-terminal residue" evidence="2">
    <location>
        <position position="1"/>
    </location>
</feature>
<dbReference type="AlphaFoldDB" id="A0A955IAQ7"/>
<feature type="transmembrane region" description="Helical" evidence="1">
    <location>
        <begin position="347"/>
        <end position="364"/>
    </location>
</feature>
<reference evidence="2" key="2">
    <citation type="journal article" date="2021" name="Microbiome">
        <title>Successional dynamics and alternative stable states in a saline activated sludge microbial community over 9 years.</title>
        <authorList>
            <person name="Wang Y."/>
            <person name="Ye J."/>
            <person name="Ju F."/>
            <person name="Liu L."/>
            <person name="Boyd J.A."/>
            <person name="Deng Y."/>
            <person name="Parks D.H."/>
            <person name="Jiang X."/>
            <person name="Yin X."/>
            <person name="Woodcroft B.J."/>
            <person name="Tyson G.W."/>
            <person name="Hugenholtz P."/>
            <person name="Polz M.F."/>
            <person name="Zhang T."/>
        </authorList>
    </citation>
    <scope>NUCLEOTIDE SEQUENCE</scope>
    <source>
        <strain evidence="2">HKST-UBA13</strain>
    </source>
</reference>
<evidence type="ECO:0000256" key="1">
    <source>
        <dbReference type="SAM" id="Phobius"/>
    </source>
</evidence>
<feature type="transmembrane region" description="Helical" evidence="1">
    <location>
        <begin position="299"/>
        <end position="318"/>
    </location>
</feature>
<feature type="transmembrane region" description="Helical" evidence="1">
    <location>
        <begin position="94"/>
        <end position="114"/>
    </location>
</feature>
<accession>A0A955IAQ7</accession>
<feature type="transmembrane region" description="Helical" evidence="1">
    <location>
        <begin position="324"/>
        <end position="340"/>
    </location>
</feature>
<feature type="transmembrane region" description="Helical" evidence="1">
    <location>
        <begin position="219"/>
        <end position="239"/>
    </location>
</feature>
<dbReference type="EMBL" id="JAGQLJ010000024">
    <property type="protein sequence ID" value="MCA9380886.1"/>
    <property type="molecule type" value="Genomic_DNA"/>
</dbReference>
<name>A0A955IAQ7_9BACT</name>
<dbReference type="Proteomes" id="UP000775877">
    <property type="component" value="Unassembled WGS sequence"/>
</dbReference>
<keyword evidence="1" id="KW-1133">Transmembrane helix</keyword>
<organism evidence="2 3">
    <name type="scientific">Candidatus Dojkabacteria bacterium</name>
    <dbReference type="NCBI Taxonomy" id="2099670"/>
    <lineage>
        <taxon>Bacteria</taxon>
        <taxon>Candidatus Dojkabacteria</taxon>
    </lineage>
</organism>
<feature type="transmembrane region" description="Helical" evidence="1">
    <location>
        <begin position="169"/>
        <end position="199"/>
    </location>
</feature>
<evidence type="ECO:0000313" key="3">
    <source>
        <dbReference type="Proteomes" id="UP000775877"/>
    </source>
</evidence>
<feature type="transmembrane region" description="Helical" evidence="1">
    <location>
        <begin position="21"/>
        <end position="41"/>
    </location>
</feature>
<proteinExistence type="predicted"/>
<gene>
    <name evidence="2" type="ORF">KC678_01335</name>
</gene>
<evidence type="ECO:0000313" key="2">
    <source>
        <dbReference type="EMBL" id="MCA9380886.1"/>
    </source>
</evidence>
<protein>
    <submittedName>
        <fullName evidence="2">Uncharacterized protein</fullName>
    </submittedName>
</protein>
<keyword evidence="1" id="KW-0472">Membrane</keyword>
<comment type="caution">
    <text evidence="2">The sequence shown here is derived from an EMBL/GenBank/DDBJ whole genome shotgun (WGS) entry which is preliminary data.</text>
</comment>
<reference evidence="2" key="1">
    <citation type="submission" date="2020-04" db="EMBL/GenBank/DDBJ databases">
        <authorList>
            <person name="Zhang T."/>
        </authorList>
    </citation>
    <scope>NUCLEOTIDE SEQUENCE</scope>
    <source>
        <strain evidence="2">HKST-UBA13</strain>
    </source>
</reference>
<keyword evidence="1" id="KW-0812">Transmembrane</keyword>